<dbReference type="GO" id="GO:0006357">
    <property type="term" value="P:regulation of transcription by RNA polymerase II"/>
    <property type="evidence" value="ECO:0007669"/>
    <property type="project" value="InterPro"/>
</dbReference>
<name>A0A2P5I9G7_DIAHE</name>
<comment type="subcellular location">
    <subcellularLocation>
        <location evidence="1">Nucleus</location>
    </subcellularLocation>
</comment>
<comment type="similarity">
    <text evidence="1">Belongs to the Mediator complex subunit 18 family.</text>
</comment>
<comment type="caution">
    <text evidence="2">The sequence shown here is derived from an EMBL/GenBank/DDBJ whole genome shotgun (WGS) entry which is preliminary data.</text>
</comment>
<evidence type="ECO:0000256" key="1">
    <source>
        <dbReference type="RuleBase" id="RU364150"/>
    </source>
</evidence>
<dbReference type="EMBL" id="MAVT02000135">
    <property type="protein sequence ID" value="POS79143.1"/>
    <property type="molecule type" value="Genomic_DNA"/>
</dbReference>
<dbReference type="GO" id="GO:0003712">
    <property type="term" value="F:transcription coregulator activity"/>
    <property type="evidence" value="ECO:0007669"/>
    <property type="project" value="InterPro"/>
</dbReference>
<dbReference type="Proteomes" id="UP000094444">
    <property type="component" value="Unassembled WGS sequence"/>
</dbReference>
<comment type="function">
    <text evidence="1">Component of the Mediator complex, a coactivator involved in the regulated transcription of nearly all RNA polymerase II-dependent genes. Mediator functions as a bridge to convey information from gene-specific regulatory proteins to the basal RNA polymerase II transcription machinery. Mediator is recruited to promoters by direct interactions with regulatory proteins and serves as a scaffold for the assembly of a functional preinitiation complex with RNA polymerase II and the general transcription factors.</text>
</comment>
<dbReference type="GO" id="GO:0016592">
    <property type="term" value="C:mediator complex"/>
    <property type="evidence" value="ECO:0007669"/>
    <property type="project" value="InterPro"/>
</dbReference>
<evidence type="ECO:0000313" key="3">
    <source>
        <dbReference type="Proteomes" id="UP000094444"/>
    </source>
</evidence>
<dbReference type="STRING" id="158607.A0A2P5I9G7"/>
<keyword evidence="3" id="KW-1185">Reference proteome</keyword>
<protein>
    <recommendedName>
        <fullName evidence="1">Mediator of RNA polymerase II transcription subunit 18</fullName>
    </recommendedName>
    <alternativeName>
        <fullName evidence="1">Mediator complex subunit 18</fullName>
    </alternativeName>
</protein>
<keyword evidence="1" id="KW-0539">Nucleus</keyword>
<comment type="subunit">
    <text evidence="1">Component of the Mediator complex.</text>
</comment>
<dbReference type="AlphaFoldDB" id="A0A2P5I9G7"/>
<gene>
    <name evidence="1" type="primary">MED18</name>
    <name evidence="2" type="ORF">DHEL01_v202468</name>
</gene>
<accession>A0A2P5I9G7</accession>
<organism evidence="2 3">
    <name type="scientific">Diaporthe helianthi</name>
    <dbReference type="NCBI Taxonomy" id="158607"/>
    <lineage>
        <taxon>Eukaryota</taxon>
        <taxon>Fungi</taxon>
        <taxon>Dikarya</taxon>
        <taxon>Ascomycota</taxon>
        <taxon>Pezizomycotina</taxon>
        <taxon>Sordariomycetes</taxon>
        <taxon>Sordariomycetidae</taxon>
        <taxon>Diaporthales</taxon>
        <taxon>Diaporthaceae</taxon>
        <taxon>Diaporthe</taxon>
    </lineage>
</organism>
<dbReference type="OrthoDB" id="5348092at2759"/>
<dbReference type="InterPro" id="IPR019095">
    <property type="entry name" value="Mediator_Med18"/>
</dbReference>
<dbReference type="Gene3D" id="2.40.320.10">
    <property type="entry name" value="Hypothetical Protein Pfu-838710-001"/>
    <property type="match status" value="1"/>
</dbReference>
<proteinExistence type="inferred from homology"/>
<sequence length="312" mass="34911">MYELFLTAFVNDVDFDNARSILSSYCWSDPNPRLWRVLHFTGPAQPKHLAKRTNINGIRPAPDPFMFGLPGAELPMPQAQAGATYVDPAWKDFSEIVKKQSYIVTARYQVSKAIDFGGGGGGPGASQQQKPLTAMPGALFWCEIPDPASVAGGQSLVMQRKKIEIWDQLNLPAVLAENEFRYRSQLVEESHDVYHRDDPLLEFSLVRHHALPASFSAGRPSEPLPAFESLERVDPAGKWTLWVKYHVRDDGAPEKIKAARDALLKVRDELAPCGFDFKVLDRKVYDTQLMLQRKTPAMQTLGLKQSLGPGHR</sequence>
<keyword evidence="1" id="KW-0010">Activator</keyword>
<reference evidence="2" key="1">
    <citation type="submission" date="2017-09" db="EMBL/GenBank/DDBJ databases">
        <title>Polyketide synthases of a Diaporthe helianthi virulent isolate.</title>
        <authorList>
            <person name="Baroncelli R."/>
        </authorList>
    </citation>
    <scope>NUCLEOTIDE SEQUENCE [LARGE SCALE GENOMIC DNA]</scope>
    <source>
        <strain evidence="2">7/96</strain>
    </source>
</reference>
<dbReference type="InParanoid" id="A0A2P5I9G7"/>
<dbReference type="Pfam" id="PF09637">
    <property type="entry name" value="Med18"/>
    <property type="match status" value="1"/>
</dbReference>
<keyword evidence="1" id="KW-0805">Transcription regulation</keyword>
<evidence type="ECO:0000313" key="2">
    <source>
        <dbReference type="EMBL" id="POS79143.1"/>
    </source>
</evidence>
<keyword evidence="1" id="KW-0804">Transcription</keyword>